<evidence type="ECO:0000259" key="5">
    <source>
        <dbReference type="Pfam" id="PF01420"/>
    </source>
</evidence>
<dbReference type="GO" id="GO:0009307">
    <property type="term" value="P:DNA restriction-modification system"/>
    <property type="evidence" value="ECO:0007669"/>
    <property type="project" value="UniProtKB-KW"/>
</dbReference>
<dbReference type="RefSeq" id="WP_068556382.1">
    <property type="nucleotide sequence ID" value="NZ_LOEE01000035.1"/>
</dbReference>
<dbReference type="AlphaFoldDB" id="A0A140L4B0"/>
<comment type="caution">
    <text evidence="6">The sequence shown here is derived from an EMBL/GenBank/DDBJ whole genome shotgun (WGS) entry which is preliminary data.</text>
</comment>
<feature type="domain" description="Type I restriction modification DNA specificity" evidence="5">
    <location>
        <begin position="246"/>
        <end position="353"/>
    </location>
</feature>
<reference evidence="6 7" key="1">
    <citation type="submission" date="2015-12" db="EMBL/GenBank/DDBJ databases">
        <title>Draft genome sequence of the thermoanaerobe Thermotalea metallivorans, an isolate from the runoff channel of the Great Artesian Basin, Australia.</title>
        <authorList>
            <person name="Patel B.K."/>
        </authorList>
    </citation>
    <scope>NUCLEOTIDE SEQUENCE [LARGE SCALE GENOMIC DNA]</scope>
    <source>
        <strain evidence="6 7">B2-1</strain>
    </source>
</reference>
<dbReference type="SUPFAM" id="SSF116734">
    <property type="entry name" value="DNA methylase specificity domain"/>
    <property type="match status" value="2"/>
</dbReference>
<dbReference type="InterPro" id="IPR000055">
    <property type="entry name" value="Restrct_endonuc_typeI_TRD"/>
</dbReference>
<dbReference type="GO" id="GO:0003677">
    <property type="term" value="F:DNA binding"/>
    <property type="evidence" value="ECO:0007669"/>
    <property type="project" value="UniProtKB-KW"/>
</dbReference>
<protein>
    <recommendedName>
        <fullName evidence="5">Type I restriction modification DNA specificity domain-containing protein</fullName>
    </recommendedName>
</protein>
<keyword evidence="7" id="KW-1185">Reference proteome</keyword>
<accession>A0A140L4B0</accession>
<gene>
    <name evidence="6" type="ORF">AN619_18180</name>
</gene>
<dbReference type="PANTHER" id="PTHR43140">
    <property type="entry name" value="TYPE-1 RESTRICTION ENZYME ECOKI SPECIFICITY PROTEIN"/>
    <property type="match status" value="1"/>
</dbReference>
<evidence type="ECO:0000256" key="3">
    <source>
        <dbReference type="ARBA" id="ARBA00023125"/>
    </source>
</evidence>
<comment type="similarity">
    <text evidence="1">Belongs to the type-I restriction system S methylase family.</text>
</comment>
<evidence type="ECO:0000313" key="6">
    <source>
        <dbReference type="EMBL" id="KXG75385.1"/>
    </source>
</evidence>
<dbReference type="Proteomes" id="UP000070456">
    <property type="component" value="Unassembled WGS sequence"/>
</dbReference>
<name>A0A140L4B0_9FIRM</name>
<keyword evidence="2" id="KW-0680">Restriction system</keyword>
<comment type="subunit">
    <text evidence="4">The methyltransferase is composed of M and S polypeptides.</text>
</comment>
<dbReference type="InterPro" id="IPR051212">
    <property type="entry name" value="Type-I_RE_S_subunit"/>
</dbReference>
<dbReference type="PATRIC" id="fig|520762.4.peg.2014"/>
<dbReference type="InterPro" id="IPR044946">
    <property type="entry name" value="Restrct_endonuc_typeI_TRD_sf"/>
</dbReference>
<dbReference type="PANTHER" id="PTHR43140:SF1">
    <property type="entry name" value="TYPE I RESTRICTION ENZYME ECOKI SPECIFICITY SUBUNIT"/>
    <property type="match status" value="1"/>
</dbReference>
<evidence type="ECO:0000313" key="7">
    <source>
        <dbReference type="Proteomes" id="UP000070456"/>
    </source>
</evidence>
<sequence length="374" mass="43106">MGLTKYKIGEFVEPVSIKCGIANFENVMGINIDKQFIPSRNVGKDTSNYSVVPPNCFAFNLMHVGRDKKIPVALNNTNEELVVSPAYFVFRISKENVILKEYFYMIMSSPGFDRYAWFCTDSSIRGNLDWNRFCDIEINLPPIEIQQKYVNVFNAMQENQKVYEKGLEDLKLTCDTYIEQLAKTHPHKAIGNYISLCNKTNNELKYGLKNVKGISINKEFIETKADMKGVSLNSYLLVEPDAFSYVTVTSRNGEKISIAHNGSPDTYIVSSSYVVFEVINKDELLPSYLKLFFNRSEFDRYARYNSWGSARETFAWDDFKEVKIPIPDIKIQQSIVNIYNAYIKRKEINEKIKLLMKNIYPILIKGSLEEAEKI</sequence>
<evidence type="ECO:0000256" key="1">
    <source>
        <dbReference type="ARBA" id="ARBA00010923"/>
    </source>
</evidence>
<keyword evidence="3" id="KW-0238">DNA-binding</keyword>
<dbReference type="Gene3D" id="3.90.220.20">
    <property type="entry name" value="DNA methylase specificity domains"/>
    <property type="match status" value="2"/>
</dbReference>
<evidence type="ECO:0000256" key="2">
    <source>
        <dbReference type="ARBA" id="ARBA00022747"/>
    </source>
</evidence>
<proteinExistence type="inferred from homology"/>
<dbReference type="STRING" id="520762.AN619_18180"/>
<evidence type="ECO:0000256" key="4">
    <source>
        <dbReference type="ARBA" id="ARBA00038652"/>
    </source>
</evidence>
<organism evidence="6 7">
    <name type="scientific">Thermotalea metallivorans</name>
    <dbReference type="NCBI Taxonomy" id="520762"/>
    <lineage>
        <taxon>Bacteria</taxon>
        <taxon>Bacillati</taxon>
        <taxon>Bacillota</taxon>
        <taxon>Clostridia</taxon>
        <taxon>Peptostreptococcales</taxon>
        <taxon>Thermotaleaceae</taxon>
        <taxon>Thermotalea</taxon>
    </lineage>
</organism>
<dbReference type="Pfam" id="PF01420">
    <property type="entry name" value="Methylase_S"/>
    <property type="match status" value="1"/>
</dbReference>
<dbReference type="EMBL" id="LOEE01000035">
    <property type="protein sequence ID" value="KXG75385.1"/>
    <property type="molecule type" value="Genomic_DNA"/>
</dbReference>
<dbReference type="OrthoDB" id="9795776at2"/>